<evidence type="ECO:0000313" key="1">
    <source>
        <dbReference type="EMBL" id="SEE53346.1"/>
    </source>
</evidence>
<dbReference type="RefSeq" id="WP_218027743.1">
    <property type="nucleotide sequence ID" value="NZ_FNTS01000002.1"/>
</dbReference>
<proteinExistence type="predicted"/>
<gene>
    <name evidence="1" type="ORF">SAMN04515675_6076</name>
</gene>
<sequence length="150" mass="16360">MSTSNYKEVDLVIVIDTSHSMADEASALSADLERAIEAARSSCPSDLRVEFLGIEGTFPGTKFDNTVRKYLTGQAGANESSLKGRKRDSVKNSGAQEDVALAVMDISAHFDWRDSAVRNVFVLGDESLYGGEMVLDAERIQAVMTPLRLR</sequence>
<accession>A0A1H5JLI6</accession>
<dbReference type="Gene3D" id="3.40.50.410">
    <property type="entry name" value="von Willebrand factor, type A domain"/>
    <property type="match status" value="1"/>
</dbReference>
<protein>
    <recommendedName>
        <fullName evidence="3">VWFA domain-containing protein</fullName>
    </recommendedName>
</protein>
<evidence type="ECO:0000313" key="2">
    <source>
        <dbReference type="Proteomes" id="UP000182179"/>
    </source>
</evidence>
<evidence type="ECO:0008006" key="3">
    <source>
        <dbReference type="Google" id="ProtNLM"/>
    </source>
</evidence>
<name>A0A1H5JLI6_9PSED</name>
<dbReference type="InterPro" id="IPR036465">
    <property type="entry name" value="vWFA_dom_sf"/>
</dbReference>
<organism evidence="1 2">
    <name type="scientific">Pseudomonas costantinii</name>
    <dbReference type="NCBI Taxonomy" id="168469"/>
    <lineage>
        <taxon>Bacteria</taxon>
        <taxon>Pseudomonadati</taxon>
        <taxon>Pseudomonadota</taxon>
        <taxon>Gammaproteobacteria</taxon>
        <taxon>Pseudomonadales</taxon>
        <taxon>Pseudomonadaceae</taxon>
        <taxon>Pseudomonas</taxon>
    </lineage>
</organism>
<dbReference type="EMBL" id="FNTS01000002">
    <property type="protein sequence ID" value="SEE53346.1"/>
    <property type="molecule type" value="Genomic_DNA"/>
</dbReference>
<dbReference type="Proteomes" id="UP000182179">
    <property type="component" value="Unassembled WGS sequence"/>
</dbReference>
<comment type="caution">
    <text evidence="1">The sequence shown here is derived from an EMBL/GenBank/DDBJ whole genome shotgun (WGS) entry which is preliminary data.</text>
</comment>
<dbReference type="SUPFAM" id="SSF53300">
    <property type="entry name" value="vWA-like"/>
    <property type="match status" value="1"/>
</dbReference>
<reference evidence="1 2" key="1">
    <citation type="submission" date="2016-10" db="EMBL/GenBank/DDBJ databases">
        <authorList>
            <person name="Varghese N."/>
            <person name="Submissions S."/>
        </authorList>
    </citation>
    <scope>NUCLEOTIDE SEQUENCE [LARGE SCALE GENOMIC DNA]</scope>
    <source>
        <strain evidence="1 2">BS2773</strain>
    </source>
</reference>
<keyword evidence="2" id="KW-1185">Reference proteome</keyword>